<accession>A0ABP7EVL8</accession>
<keyword evidence="2" id="KW-1003">Cell membrane</keyword>
<feature type="transmembrane region" description="Helical" evidence="6">
    <location>
        <begin position="277"/>
        <end position="299"/>
    </location>
</feature>
<dbReference type="InterPro" id="IPR018076">
    <property type="entry name" value="T2SS_GspF_dom"/>
</dbReference>
<dbReference type="Pfam" id="PF19359">
    <property type="entry name" value="DUF5936"/>
    <property type="match status" value="1"/>
</dbReference>
<name>A0ABP7EVL8_9ACTN</name>
<protein>
    <submittedName>
        <fullName evidence="9">DUF5936 domain-containing protein</fullName>
    </submittedName>
</protein>
<dbReference type="PANTHER" id="PTHR35007">
    <property type="entry name" value="INTEGRAL MEMBRANE PROTEIN-RELATED"/>
    <property type="match status" value="1"/>
</dbReference>
<evidence type="ECO:0000259" key="7">
    <source>
        <dbReference type="Pfam" id="PF00482"/>
    </source>
</evidence>
<dbReference type="RefSeq" id="WP_344966468.1">
    <property type="nucleotide sequence ID" value="NZ_BAABDD010000001.1"/>
</dbReference>
<dbReference type="EMBL" id="BAABDD010000001">
    <property type="protein sequence ID" value="GAA3725790.1"/>
    <property type="molecule type" value="Genomic_DNA"/>
</dbReference>
<feature type="transmembrane region" description="Helical" evidence="6">
    <location>
        <begin position="117"/>
        <end position="145"/>
    </location>
</feature>
<keyword evidence="3 6" id="KW-0812">Transmembrane</keyword>
<comment type="caution">
    <text evidence="9">The sequence shown here is derived from an EMBL/GenBank/DDBJ whole genome shotgun (WGS) entry which is preliminary data.</text>
</comment>
<dbReference type="InterPro" id="IPR045980">
    <property type="entry name" value="DUF5936"/>
</dbReference>
<keyword evidence="5 6" id="KW-0472">Membrane</keyword>
<organism evidence="9 10">
    <name type="scientific">Salinactinospora qingdaonensis</name>
    <dbReference type="NCBI Taxonomy" id="702744"/>
    <lineage>
        <taxon>Bacteria</taxon>
        <taxon>Bacillati</taxon>
        <taxon>Actinomycetota</taxon>
        <taxon>Actinomycetes</taxon>
        <taxon>Streptosporangiales</taxon>
        <taxon>Nocardiopsidaceae</taxon>
        <taxon>Salinactinospora</taxon>
    </lineage>
</organism>
<evidence type="ECO:0000256" key="2">
    <source>
        <dbReference type="ARBA" id="ARBA00022475"/>
    </source>
</evidence>
<feature type="domain" description="Type II secretion system protein GspF" evidence="7">
    <location>
        <begin position="168"/>
        <end position="294"/>
    </location>
</feature>
<evidence type="ECO:0000256" key="1">
    <source>
        <dbReference type="ARBA" id="ARBA00004651"/>
    </source>
</evidence>
<keyword evidence="10" id="KW-1185">Reference proteome</keyword>
<feature type="domain" description="DUF5936" evidence="8">
    <location>
        <begin position="34"/>
        <end position="146"/>
    </location>
</feature>
<dbReference type="Pfam" id="PF00482">
    <property type="entry name" value="T2SSF"/>
    <property type="match status" value="1"/>
</dbReference>
<dbReference type="Gene3D" id="1.20.81.30">
    <property type="entry name" value="Type II secretion system (T2SS), domain F"/>
    <property type="match status" value="1"/>
</dbReference>
<gene>
    <name evidence="9" type="ORF">GCM10022402_03150</name>
</gene>
<comment type="subcellular location">
    <subcellularLocation>
        <location evidence="1">Cell membrane</location>
        <topology evidence="1">Multi-pass membrane protein</topology>
    </subcellularLocation>
</comment>
<evidence type="ECO:0000313" key="9">
    <source>
        <dbReference type="EMBL" id="GAA3725790.1"/>
    </source>
</evidence>
<evidence type="ECO:0000256" key="6">
    <source>
        <dbReference type="SAM" id="Phobius"/>
    </source>
</evidence>
<sequence length="311" mass="33954">MPAPLFIPPDIGPYLLLVALSAGAALVVVLGVWGFHLATAKSHVALEIEPPRPSGSTANRTFILHRFTELLGTPLGRSVMELLGQRQNERIKRRIEAAGRPDNLTVERYVRRKVGEVLIYGIGALLVYLNGAPFLALIVAAFATLTDLDLFVKGRERQDAIQSQLPDFLDVLAVTVGAGMAFRSSLERVATAMPGALSDEFRIALRQMELGTPRREAFDALRRRNRNDALNKFVTAIQQAEELGAPLSQALMEISQDMRRQDAQYLRRKAQRVNPRVTAVTAATMLPGLLILVTGALFLGTDLNLGVLLGG</sequence>
<evidence type="ECO:0000259" key="8">
    <source>
        <dbReference type="Pfam" id="PF19359"/>
    </source>
</evidence>
<dbReference type="Proteomes" id="UP001500908">
    <property type="component" value="Unassembled WGS sequence"/>
</dbReference>
<evidence type="ECO:0000256" key="3">
    <source>
        <dbReference type="ARBA" id="ARBA00022692"/>
    </source>
</evidence>
<feature type="transmembrane region" description="Helical" evidence="6">
    <location>
        <begin position="165"/>
        <end position="182"/>
    </location>
</feature>
<dbReference type="InterPro" id="IPR042094">
    <property type="entry name" value="T2SS_GspF_sf"/>
</dbReference>
<reference evidence="10" key="1">
    <citation type="journal article" date="2019" name="Int. J. Syst. Evol. Microbiol.">
        <title>The Global Catalogue of Microorganisms (GCM) 10K type strain sequencing project: providing services to taxonomists for standard genome sequencing and annotation.</title>
        <authorList>
            <consortium name="The Broad Institute Genomics Platform"/>
            <consortium name="The Broad Institute Genome Sequencing Center for Infectious Disease"/>
            <person name="Wu L."/>
            <person name="Ma J."/>
        </authorList>
    </citation>
    <scope>NUCLEOTIDE SEQUENCE [LARGE SCALE GENOMIC DNA]</scope>
    <source>
        <strain evidence="10">JCM 17137</strain>
    </source>
</reference>
<evidence type="ECO:0000313" key="10">
    <source>
        <dbReference type="Proteomes" id="UP001500908"/>
    </source>
</evidence>
<feature type="transmembrane region" description="Helical" evidence="6">
    <location>
        <begin position="12"/>
        <end position="33"/>
    </location>
</feature>
<dbReference type="PANTHER" id="PTHR35007:SF2">
    <property type="entry name" value="PILUS ASSEMBLE PROTEIN"/>
    <property type="match status" value="1"/>
</dbReference>
<evidence type="ECO:0000256" key="5">
    <source>
        <dbReference type="ARBA" id="ARBA00023136"/>
    </source>
</evidence>
<proteinExistence type="predicted"/>
<evidence type="ECO:0000256" key="4">
    <source>
        <dbReference type="ARBA" id="ARBA00022989"/>
    </source>
</evidence>
<keyword evidence="4 6" id="KW-1133">Transmembrane helix</keyword>